<evidence type="ECO:0000256" key="1">
    <source>
        <dbReference type="ARBA" id="ARBA00008791"/>
    </source>
</evidence>
<protein>
    <submittedName>
        <fullName evidence="3">Universal stress protein</fullName>
    </submittedName>
</protein>
<comment type="similarity">
    <text evidence="1">Belongs to the universal stress protein A family.</text>
</comment>
<dbReference type="Proteomes" id="UP000477750">
    <property type="component" value="Unassembled WGS sequence"/>
</dbReference>
<accession>A0A6L5G937</accession>
<gene>
    <name evidence="3" type="ORF">GFD30_11410</name>
</gene>
<dbReference type="PRINTS" id="PR01438">
    <property type="entry name" value="UNVRSLSTRESS"/>
</dbReference>
<dbReference type="EMBL" id="WIAO01000011">
    <property type="protein sequence ID" value="MQM26174.1"/>
    <property type="molecule type" value="Genomic_DNA"/>
</dbReference>
<evidence type="ECO:0000313" key="3">
    <source>
        <dbReference type="EMBL" id="MQM26174.1"/>
    </source>
</evidence>
<dbReference type="CDD" id="cd23659">
    <property type="entry name" value="USP_At3g01520-like"/>
    <property type="match status" value="1"/>
</dbReference>
<dbReference type="InterPro" id="IPR014729">
    <property type="entry name" value="Rossmann-like_a/b/a_fold"/>
</dbReference>
<dbReference type="SUPFAM" id="SSF52402">
    <property type="entry name" value="Adenine nucleotide alpha hydrolases-like"/>
    <property type="match status" value="1"/>
</dbReference>
<dbReference type="RefSeq" id="WP_153025340.1">
    <property type="nucleotide sequence ID" value="NZ_WIAO01000011.1"/>
</dbReference>
<name>A0A6L5G937_9ACTN</name>
<dbReference type="InterPro" id="IPR006015">
    <property type="entry name" value="Universal_stress_UspA"/>
</dbReference>
<evidence type="ECO:0000313" key="4">
    <source>
        <dbReference type="Proteomes" id="UP000477750"/>
    </source>
</evidence>
<reference evidence="3 4" key="1">
    <citation type="submission" date="2019-10" db="EMBL/GenBank/DDBJ databases">
        <title>Glycomyces albidus sp. nov., a novel actinomycete isolated from rhizosphere soil of wheat (Triticum aestivum L.).</title>
        <authorList>
            <person name="Qian L."/>
        </authorList>
    </citation>
    <scope>NUCLEOTIDE SEQUENCE [LARGE SCALE GENOMIC DNA]</scope>
    <source>
        <strain evidence="3 4">NEAU-7082</strain>
    </source>
</reference>
<proteinExistence type="inferred from homology"/>
<evidence type="ECO:0000259" key="2">
    <source>
        <dbReference type="Pfam" id="PF00582"/>
    </source>
</evidence>
<dbReference type="Pfam" id="PF00582">
    <property type="entry name" value="Usp"/>
    <property type="match status" value="1"/>
</dbReference>
<dbReference type="PANTHER" id="PTHR31964">
    <property type="entry name" value="ADENINE NUCLEOTIDE ALPHA HYDROLASES-LIKE SUPERFAMILY PROTEIN"/>
    <property type="match status" value="1"/>
</dbReference>
<keyword evidence="4" id="KW-1185">Reference proteome</keyword>
<dbReference type="InterPro" id="IPR006016">
    <property type="entry name" value="UspA"/>
</dbReference>
<dbReference type="PANTHER" id="PTHR31964:SF113">
    <property type="entry name" value="USPA DOMAIN-CONTAINING PROTEIN"/>
    <property type="match status" value="1"/>
</dbReference>
<comment type="caution">
    <text evidence="3">The sequence shown here is derived from an EMBL/GenBank/DDBJ whole genome shotgun (WGS) entry which is preliminary data.</text>
</comment>
<dbReference type="AlphaFoldDB" id="A0A6L5G937"/>
<dbReference type="Gene3D" id="3.40.50.620">
    <property type="entry name" value="HUPs"/>
    <property type="match status" value="1"/>
</dbReference>
<sequence length="143" mass="15114">MTEQEPERIVVAIDGSPTSLDALRWAIDHADRLGAVVEALHVWQIPNIYGTPVPDLPGESFEDTAKRSLQGSITEVLGGRTDAPVEAVTRQGYAPKILVERSKTADLLVVGSRGRGALAGTLLGSVSLHCVTHAACPVVLVRG</sequence>
<organism evidence="3 4">
    <name type="scientific">Glycomyces albidus</name>
    <dbReference type="NCBI Taxonomy" id="2656774"/>
    <lineage>
        <taxon>Bacteria</taxon>
        <taxon>Bacillati</taxon>
        <taxon>Actinomycetota</taxon>
        <taxon>Actinomycetes</taxon>
        <taxon>Glycomycetales</taxon>
        <taxon>Glycomycetaceae</taxon>
        <taxon>Glycomyces</taxon>
    </lineage>
</organism>
<feature type="domain" description="UspA" evidence="2">
    <location>
        <begin position="7"/>
        <end position="142"/>
    </location>
</feature>